<evidence type="ECO:0000256" key="7">
    <source>
        <dbReference type="ARBA" id="ARBA00023295"/>
    </source>
</evidence>
<dbReference type="GO" id="GO:0016052">
    <property type="term" value="P:carbohydrate catabolic process"/>
    <property type="evidence" value="ECO:0007669"/>
    <property type="project" value="InterPro"/>
</dbReference>
<keyword evidence="7 8" id="KW-0326">Glycosidase</keyword>
<keyword evidence="12" id="KW-1185">Reference proteome</keyword>
<evidence type="ECO:0000313" key="12">
    <source>
        <dbReference type="Proteomes" id="UP001175001"/>
    </source>
</evidence>
<comment type="catalytic activity">
    <reaction evidence="1 8">
        <text>Random hydrolysis of (1-&gt;6)-alpha-D-mannosidic linkages in unbranched (1-&gt;6)-mannans.</text>
        <dbReference type="EC" id="3.2.1.101"/>
    </reaction>
</comment>
<dbReference type="AlphaFoldDB" id="A0AA40D756"/>
<keyword evidence="5 8" id="KW-0378">Hydrolase</keyword>
<dbReference type="Proteomes" id="UP001175001">
    <property type="component" value="Unassembled WGS sequence"/>
</dbReference>
<dbReference type="EC" id="3.2.1.101" evidence="3 8"/>
<feature type="chain" id="PRO_5041251246" description="Mannan endo-1,6-alpha-mannosidase" evidence="10">
    <location>
        <begin position="24"/>
        <end position="496"/>
    </location>
</feature>
<sequence length="496" mass="52376">MLGPVSRFAALAAALLTATPVSALDFPTNDSDALSSIVKQISNGVVEFDVEDYYGPGPGLFRDPYTWTESATAWDSLVGYWYLTGDTTHNAAVQTALVGQLGPALDYLPPNQSLHMSNWRQSSWALAALSAAERGLPVESESENVTSWKDLARDAFDTQVPRWDDTTCGGGLRTDIFMFGDEYNSKDSLSQSTFFLLAARLARFTGNQTYVDLAARAYDWMREVKLIDDDFAVYYNASTTQNCSQVDDTQWSQAAAAIAYGSAVLANITSSTEWADRTTSHVEHILNHFFPSNVLTEPACKDASTDYYCWGEAHAAEASTLRWLALVPVFQPSTYDSIHAALAATAKAAADACTATDGGASASCKGLWSVSDDDDDDDDEQFEDDDPRTDVPRNATIGLGQQVVALEALQAAGFILSSADGVNASFVLRTANGTTATTTTTLSSNGDASTSTGSASGASGTQTGAAAAGGLLRAASSAWGSLVVAGLVGFATAVLV</sequence>
<comment type="caution">
    <text evidence="11">The sequence shown here is derived from an EMBL/GenBank/DDBJ whole genome shotgun (WGS) entry which is preliminary data.</text>
</comment>
<dbReference type="EMBL" id="JAUJDW010000005">
    <property type="protein sequence ID" value="KAK0662689.1"/>
    <property type="molecule type" value="Genomic_DNA"/>
</dbReference>
<feature type="region of interest" description="Disordered" evidence="9">
    <location>
        <begin position="439"/>
        <end position="460"/>
    </location>
</feature>
<dbReference type="Gene3D" id="1.50.10.20">
    <property type="match status" value="1"/>
</dbReference>
<feature type="signal peptide" evidence="10">
    <location>
        <begin position="1"/>
        <end position="23"/>
    </location>
</feature>
<dbReference type="SUPFAM" id="SSF48208">
    <property type="entry name" value="Six-hairpin glycosidases"/>
    <property type="match status" value="1"/>
</dbReference>
<accession>A0AA40D756</accession>
<organism evidence="11 12">
    <name type="scientific">Lasiodiplodia hormozganensis</name>
    <dbReference type="NCBI Taxonomy" id="869390"/>
    <lineage>
        <taxon>Eukaryota</taxon>
        <taxon>Fungi</taxon>
        <taxon>Dikarya</taxon>
        <taxon>Ascomycota</taxon>
        <taxon>Pezizomycotina</taxon>
        <taxon>Dothideomycetes</taxon>
        <taxon>Dothideomycetes incertae sedis</taxon>
        <taxon>Botryosphaeriales</taxon>
        <taxon>Botryosphaeriaceae</taxon>
        <taxon>Lasiodiplodia</taxon>
    </lineage>
</organism>
<comment type="similarity">
    <text evidence="2 8">Belongs to the glycosyl hydrolase 76 family.</text>
</comment>
<feature type="compositionally biased region" description="Acidic residues" evidence="9">
    <location>
        <begin position="371"/>
        <end position="387"/>
    </location>
</feature>
<dbReference type="PANTHER" id="PTHR12145:SF36">
    <property type="entry name" value="MANNAN ENDO-1,6-ALPHA-MANNOSIDASE DCW1"/>
    <property type="match status" value="1"/>
</dbReference>
<dbReference type="InterPro" id="IPR014480">
    <property type="entry name" value="Mannan-1_6-alpha_mannosidase"/>
</dbReference>
<keyword evidence="6" id="KW-0325">Glycoprotein</keyword>
<evidence type="ECO:0000256" key="2">
    <source>
        <dbReference type="ARBA" id="ARBA00009699"/>
    </source>
</evidence>
<evidence type="ECO:0000256" key="1">
    <source>
        <dbReference type="ARBA" id="ARBA00001452"/>
    </source>
</evidence>
<dbReference type="GO" id="GO:0008496">
    <property type="term" value="F:mannan endo-1,6-alpha-mannosidase activity"/>
    <property type="evidence" value="ECO:0007669"/>
    <property type="project" value="UniProtKB-UniRule"/>
</dbReference>
<evidence type="ECO:0000256" key="6">
    <source>
        <dbReference type="ARBA" id="ARBA00023180"/>
    </source>
</evidence>
<reference evidence="11" key="1">
    <citation type="submission" date="2023-06" db="EMBL/GenBank/DDBJ databases">
        <title>Multi-omics analyses reveal the molecular pathogenesis toolkit of Lasiodiplodia hormozganensis, a cross-kingdom pathogen.</title>
        <authorList>
            <person name="Felix C."/>
            <person name="Meneses R."/>
            <person name="Goncalves M.F.M."/>
            <person name="Tilleman L."/>
            <person name="Duarte A.S."/>
            <person name="Jorrin-Novo J.V."/>
            <person name="Van De Peer Y."/>
            <person name="Deforce D."/>
            <person name="Van Nieuwerburgh F."/>
            <person name="Esteves A.C."/>
            <person name="Alves A."/>
        </authorList>
    </citation>
    <scope>NUCLEOTIDE SEQUENCE</scope>
    <source>
        <strain evidence="11">CBS 339.90</strain>
    </source>
</reference>
<dbReference type="PIRSF" id="PIRSF016302">
    <property type="entry name" value="Man_a_manosd"/>
    <property type="match status" value="1"/>
</dbReference>
<name>A0AA40D756_9PEZI</name>
<gene>
    <name evidence="11" type="primary">DCW1_1</name>
    <name evidence="11" type="ORF">DIS24_g1831</name>
</gene>
<evidence type="ECO:0000256" key="5">
    <source>
        <dbReference type="ARBA" id="ARBA00022801"/>
    </source>
</evidence>
<dbReference type="PANTHER" id="PTHR12145">
    <property type="entry name" value="MANNAN ENDO-1,6-ALPHA-MANNOSIDASE DCW1"/>
    <property type="match status" value="1"/>
</dbReference>
<dbReference type="GO" id="GO:0009272">
    <property type="term" value="P:fungal-type cell wall biogenesis"/>
    <property type="evidence" value="ECO:0007669"/>
    <property type="project" value="TreeGrafter"/>
</dbReference>
<dbReference type="InterPro" id="IPR005198">
    <property type="entry name" value="Glyco_hydro_76"/>
</dbReference>
<evidence type="ECO:0000256" key="4">
    <source>
        <dbReference type="ARBA" id="ARBA00022729"/>
    </source>
</evidence>
<evidence type="ECO:0000256" key="10">
    <source>
        <dbReference type="SAM" id="SignalP"/>
    </source>
</evidence>
<evidence type="ECO:0000256" key="9">
    <source>
        <dbReference type="SAM" id="MobiDB-lite"/>
    </source>
</evidence>
<dbReference type="Pfam" id="PF03663">
    <property type="entry name" value="Glyco_hydro_76"/>
    <property type="match status" value="1"/>
</dbReference>
<evidence type="ECO:0000313" key="11">
    <source>
        <dbReference type="EMBL" id="KAK0662689.1"/>
    </source>
</evidence>
<evidence type="ECO:0000256" key="3">
    <source>
        <dbReference type="ARBA" id="ARBA00012350"/>
    </source>
</evidence>
<evidence type="ECO:0000256" key="8">
    <source>
        <dbReference type="PIRNR" id="PIRNR016302"/>
    </source>
</evidence>
<protein>
    <recommendedName>
        <fullName evidence="3 8">Mannan endo-1,6-alpha-mannosidase</fullName>
        <ecNumber evidence="3 8">3.2.1.101</ecNumber>
    </recommendedName>
</protein>
<keyword evidence="4 10" id="KW-0732">Signal</keyword>
<proteinExistence type="inferred from homology"/>
<dbReference type="InterPro" id="IPR008928">
    <property type="entry name" value="6-hairpin_glycosidase_sf"/>
</dbReference>
<feature type="region of interest" description="Disordered" evidence="9">
    <location>
        <begin position="369"/>
        <end position="393"/>
    </location>
</feature>